<proteinExistence type="predicted"/>
<comment type="caution">
    <text evidence="1">The sequence shown here is derived from an EMBL/GenBank/DDBJ whole genome shotgun (WGS) entry which is preliminary data.</text>
</comment>
<evidence type="ECO:0000313" key="2">
    <source>
        <dbReference type="Proteomes" id="UP000094172"/>
    </source>
</evidence>
<evidence type="ECO:0000313" key="1">
    <source>
        <dbReference type="EMBL" id="ODR96957.1"/>
    </source>
</evidence>
<organism evidence="1 2">
    <name type="scientific">Methyloceanibacter stevinii</name>
    <dbReference type="NCBI Taxonomy" id="1774970"/>
    <lineage>
        <taxon>Bacteria</taxon>
        <taxon>Pseudomonadati</taxon>
        <taxon>Pseudomonadota</taxon>
        <taxon>Alphaproteobacteria</taxon>
        <taxon>Hyphomicrobiales</taxon>
        <taxon>Hyphomicrobiaceae</taxon>
        <taxon>Methyloceanibacter</taxon>
    </lineage>
</organism>
<keyword evidence="2" id="KW-1185">Reference proteome</keyword>
<dbReference type="AlphaFoldDB" id="A0A1E3VTW2"/>
<reference evidence="1 2" key="1">
    <citation type="journal article" date="2016" name="Environ. Microbiol.">
        <title>New Methyloceanibacter diversity from North Sea sediments includes methanotroph containing solely the soluble methane monooxygenase.</title>
        <authorList>
            <person name="Vekeman B."/>
            <person name="Kerckhof F.M."/>
            <person name="Cremers G."/>
            <person name="de Vos P."/>
            <person name="Vandamme P."/>
            <person name="Boon N."/>
            <person name="Op den Camp H.J."/>
            <person name="Heylen K."/>
        </authorList>
    </citation>
    <scope>NUCLEOTIDE SEQUENCE [LARGE SCALE GENOMIC DNA]</scope>
    <source>
        <strain evidence="1 2">R-67176</strain>
    </source>
</reference>
<dbReference type="RefSeq" id="WP_069443418.1">
    <property type="nucleotide sequence ID" value="NZ_LPWE01000003.1"/>
</dbReference>
<accession>A0A1E3VTW2</accession>
<name>A0A1E3VTW2_9HYPH</name>
<dbReference type="Proteomes" id="UP000094172">
    <property type="component" value="Unassembled WGS sequence"/>
</dbReference>
<dbReference type="EMBL" id="LPWE01000003">
    <property type="protein sequence ID" value="ODR96957.1"/>
    <property type="molecule type" value="Genomic_DNA"/>
</dbReference>
<gene>
    <name evidence="1" type="ORF">AUC70_14425</name>
</gene>
<protein>
    <submittedName>
        <fullName evidence="1">Uncharacterized protein</fullName>
    </submittedName>
</protein>
<sequence length="176" mass="18950">MASRRTPIVGLAIAGAVTALLATGYWATQDSPTPPTPEHVAAPAAPPQLQCVFIGYTGAPRVAFLFDMSRDGNEPRFEQTSLTEISGTGRTTKKPPFPAWRLDTGVEPARLESEITVIDNTAAGKHIEQIAIELYKYRPEGTNPGFIEAGLKNIHYQNLSGSCQQSRSLPLTVSSN</sequence>